<sequence>MLGISISYFLQGSARNYWWFAFFRFLTGLSGGGRPVAMAYITDTLTDGAGRLVGTITAGLMYDAHPYVPFLTAGVGSLLAGSACSLLYHRVHPLTGLRTQYLFEAYFTLDKNSSRGRGMAYLRAA</sequence>
<dbReference type="SUPFAM" id="SSF103473">
    <property type="entry name" value="MFS general substrate transporter"/>
    <property type="match status" value="1"/>
</dbReference>
<dbReference type="EMBL" id="GG685971">
    <property type="protein sequence ID" value="EEQ99170.1"/>
    <property type="molecule type" value="Genomic_DNA"/>
</dbReference>
<dbReference type="Gene3D" id="1.20.1250.20">
    <property type="entry name" value="MFS general substrate transporter like domains"/>
    <property type="match status" value="1"/>
</dbReference>
<keyword evidence="1" id="KW-0472">Membrane</keyword>
<evidence type="ECO:0000313" key="2">
    <source>
        <dbReference type="EMBL" id="EEQ99170.1"/>
    </source>
</evidence>
<proteinExistence type="predicted"/>
<protein>
    <submittedName>
        <fullName evidence="2">Uncharacterized protein</fullName>
    </submittedName>
</protein>
<accession>C5LVP7</accession>
<organism evidence="3">
    <name type="scientific">Perkinsus marinus (strain ATCC 50983 / TXsc)</name>
    <dbReference type="NCBI Taxonomy" id="423536"/>
    <lineage>
        <taxon>Eukaryota</taxon>
        <taxon>Sar</taxon>
        <taxon>Alveolata</taxon>
        <taxon>Perkinsozoa</taxon>
        <taxon>Perkinsea</taxon>
        <taxon>Perkinsida</taxon>
        <taxon>Perkinsidae</taxon>
        <taxon>Perkinsus</taxon>
    </lineage>
</organism>
<feature type="transmembrane region" description="Helical" evidence="1">
    <location>
        <begin position="67"/>
        <end position="88"/>
    </location>
</feature>
<dbReference type="GeneID" id="9044844"/>
<keyword evidence="3" id="KW-1185">Reference proteome</keyword>
<dbReference type="Proteomes" id="UP000007800">
    <property type="component" value="Unassembled WGS sequence"/>
</dbReference>
<evidence type="ECO:0000256" key="1">
    <source>
        <dbReference type="SAM" id="Phobius"/>
    </source>
</evidence>
<name>C5LVP7_PERM5</name>
<dbReference type="RefSeq" id="XP_002766453.1">
    <property type="nucleotide sequence ID" value="XM_002766407.1"/>
</dbReference>
<reference evidence="2 3" key="1">
    <citation type="submission" date="2008-07" db="EMBL/GenBank/DDBJ databases">
        <authorList>
            <person name="El-Sayed N."/>
            <person name="Caler E."/>
            <person name="Inman J."/>
            <person name="Amedeo P."/>
            <person name="Hass B."/>
            <person name="Wortman J."/>
        </authorList>
    </citation>
    <scope>NUCLEOTIDE SEQUENCE [LARGE SCALE GENOMIC DNA]</scope>
    <source>
        <strain evidence="3">ATCC 50983 / TXsc</strain>
    </source>
</reference>
<dbReference type="InParanoid" id="C5LVP7"/>
<dbReference type="AlphaFoldDB" id="C5LVP7"/>
<keyword evidence="1" id="KW-1133">Transmembrane helix</keyword>
<keyword evidence="1" id="KW-0812">Transmembrane</keyword>
<gene>
    <name evidence="2" type="ORF">Pmar_PMAR018287</name>
</gene>
<evidence type="ECO:0000313" key="3">
    <source>
        <dbReference type="Proteomes" id="UP000007800"/>
    </source>
</evidence>
<dbReference type="InterPro" id="IPR036259">
    <property type="entry name" value="MFS_trans_sf"/>
</dbReference>